<gene>
    <name evidence="2" type="ORF">V5799_027577</name>
</gene>
<protein>
    <submittedName>
        <fullName evidence="2">Uncharacterized protein</fullName>
    </submittedName>
</protein>
<proteinExistence type="predicted"/>
<feature type="compositionally biased region" description="Basic and acidic residues" evidence="1">
    <location>
        <begin position="154"/>
        <end position="171"/>
    </location>
</feature>
<comment type="caution">
    <text evidence="2">The sequence shown here is derived from an EMBL/GenBank/DDBJ whole genome shotgun (WGS) entry which is preliminary data.</text>
</comment>
<keyword evidence="3" id="KW-1185">Reference proteome</keyword>
<evidence type="ECO:0000313" key="3">
    <source>
        <dbReference type="Proteomes" id="UP001321473"/>
    </source>
</evidence>
<dbReference type="InterPro" id="IPR015915">
    <property type="entry name" value="Kelch-typ_b-propeller"/>
</dbReference>
<organism evidence="2 3">
    <name type="scientific">Amblyomma americanum</name>
    <name type="common">Lone star tick</name>
    <dbReference type="NCBI Taxonomy" id="6943"/>
    <lineage>
        <taxon>Eukaryota</taxon>
        <taxon>Metazoa</taxon>
        <taxon>Ecdysozoa</taxon>
        <taxon>Arthropoda</taxon>
        <taxon>Chelicerata</taxon>
        <taxon>Arachnida</taxon>
        <taxon>Acari</taxon>
        <taxon>Parasitiformes</taxon>
        <taxon>Ixodida</taxon>
        <taxon>Ixodoidea</taxon>
        <taxon>Ixodidae</taxon>
        <taxon>Amblyomminae</taxon>
        <taxon>Amblyomma</taxon>
    </lineage>
</organism>
<sequence>MEERYQDSSLPRREERLGKIWNLPDAAASSLCHFTRRQTVHHSVPLTTTSVCAFVGAGDSVYMVGGLSSDTKSGIRAVSCYRTGDNAFTPNLAPLPKALCGAAVVVLPPLALNVGADSEDGDKRRASSRGGGSDVETEQPPYPPDGLVPRRQKSSPETREIGPEIRLRLGEDPCGSFHSSEAPLQKLRDLSSD</sequence>
<evidence type="ECO:0000313" key="2">
    <source>
        <dbReference type="EMBL" id="KAK8761162.1"/>
    </source>
</evidence>
<dbReference type="EMBL" id="JARKHS020031457">
    <property type="protein sequence ID" value="KAK8761162.1"/>
    <property type="molecule type" value="Genomic_DNA"/>
</dbReference>
<reference evidence="2 3" key="1">
    <citation type="journal article" date="2023" name="Arcadia Sci">
        <title>De novo assembly of a long-read Amblyomma americanum tick genome.</title>
        <authorList>
            <person name="Chou S."/>
            <person name="Poskanzer K.E."/>
            <person name="Rollins M."/>
            <person name="Thuy-Boun P.S."/>
        </authorList>
    </citation>
    <scope>NUCLEOTIDE SEQUENCE [LARGE SCALE GENOMIC DNA]</scope>
    <source>
        <strain evidence="2">F_SG_1</strain>
        <tissue evidence="2">Salivary glands</tissue>
    </source>
</reference>
<dbReference type="SUPFAM" id="SSF117281">
    <property type="entry name" value="Kelch motif"/>
    <property type="match status" value="1"/>
</dbReference>
<name>A0AAQ4DFC2_AMBAM</name>
<dbReference type="AlphaFoldDB" id="A0AAQ4DFC2"/>
<dbReference type="Proteomes" id="UP001321473">
    <property type="component" value="Unassembled WGS sequence"/>
</dbReference>
<evidence type="ECO:0000256" key="1">
    <source>
        <dbReference type="SAM" id="MobiDB-lite"/>
    </source>
</evidence>
<feature type="region of interest" description="Disordered" evidence="1">
    <location>
        <begin position="114"/>
        <end position="193"/>
    </location>
</feature>
<accession>A0AAQ4DFC2</accession>